<proteinExistence type="predicted"/>
<dbReference type="EMBL" id="ML210151">
    <property type="protein sequence ID" value="TFK29206.1"/>
    <property type="molecule type" value="Genomic_DNA"/>
</dbReference>
<keyword evidence="3" id="KW-1185">Reference proteome</keyword>
<protein>
    <submittedName>
        <fullName evidence="2">Uncharacterized protein</fullName>
    </submittedName>
</protein>
<evidence type="ECO:0000313" key="3">
    <source>
        <dbReference type="Proteomes" id="UP000307440"/>
    </source>
</evidence>
<dbReference type="Proteomes" id="UP000307440">
    <property type="component" value="Unassembled WGS sequence"/>
</dbReference>
<gene>
    <name evidence="2" type="ORF">FA15DRAFT_678043</name>
</gene>
<feature type="region of interest" description="Disordered" evidence="1">
    <location>
        <begin position="578"/>
        <end position="610"/>
    </location>
</feature>
<dbReference type="STRING" id="230819.A0A5C3LB04"/>
<name>A0A5C3LB04_COPMA</name>
<reference evidence="2 3" key="1">
    <citation type="journal article" date="2019" name="Nat. Ecol. Evol.">
        <title>Megaphylogeny resolves global patterns of mushroom evolution.</title>
        <authorList>
            <person name="Varga T."/>
            <person name="Krizsan K."/>
            <person name="Foldi C."/>
            <person name="Dima B."/>
            <person name="Sanchez-Garcia M."/>
            <person name="Sanchez-Ramirez S."/>
            <person name="Szollosi G.J."/>
            <person name="Szarkandi J.G."/>
            <person name="Papp V."/>
            <person name="Albert L."/>
            <person name="Andreopoulos W."/>
            <person name="Angelini C."/>
            <person name="Antonin V."/>
            <person name="Barry K.W."/>
            <person name="Bougher N.L."/>
            <person name="Buchanan P."/>
            <person name="Buyck B."/>
            <person name="Bense V."/>
            <person name="Catcheside P."/>
            <person name="Chovatia M."/>
            <person name="Cooper J."/>
            <person name="Damon W."/>
            <person name="Desjardin D."/>
            <person name="Finy P."/>
            <person name="Geml J."/>
            <person name="Haridas S."/>
            <person name="Hughes K."/>
            <person name="Justo A."/>
            <person name="Karasinski D."/>
            <person name="Kautmanova I."/>
            <person name="Kiss B."/>
            <person name="Kocsube S."/>
            <person name="Kotiranta H."/>
            <person name="LaButti K.M."/>
            <person name="Lechner B.E."/>
            <person name="Liimatainen K."/>
            <person name="Lipzen A."/>
            <person name="Lukacs Z."/>
            <person name="Mihaltcheva S."/>
            <person name="Morgado L.N."/>
            <person name="Niskanen T."/>
            <person name="Noordeloos M.E."/>
            <person name="Ohm R.A."/>
            <person name="Ortiz-Santana B."/>
            <person name="Ovrebo C."/>
            <person name="Racz N."/>
            <person name="Riley R."/>
            <person name="Savchenko A."/>
            <person name="Shiryaev A."/>
            <person name="Soop K."/>
            <person name="Spirin V."/>
            <person name="Szebenyi C."/>
            <person name="Tomsovsky M."/>
            <person name="Tulloss R.E."/>
            <person name="Uehling J."/>
            <person name="Grigoriev I.V."/>
            <person name="Vagvolgyi C."/>
            <person name="Papp T."/>
            <person name="Martin F.M."/>
            <person name="Miettinen O."/>
            <person name="Hibbett D.S."/>
            <person name="Nagy L.G."/>
        </authorList>
    </citation>
    <scope>NUCLEOTIDE SEQUENCE [LARGE SCALE GENOMIC DNA]</scope>
    <source>
        <strain evidence="2 3">CBS 121175</strain>
    </source>
</reference>
<dbReference type="OrthoDB" id="3236156at2759"/>
<sequence>MSVIADSTGHKAINYTSRHINLEVEDYKLESGSTKRATRFLGITPSLDGTSEELLKDYDKVLMDILNGLQSDHCAKEKKDSWGLEFMKLEALHTKLGEDHITKEDTQTLLPQFLKAHKQMIHDHGGEENWDKLSEDDQAGHSAKMLSELVKELGRETYDLLSEEEQRTMSLFIWAGCGCHKDLNTVRGGYMAVIAWWKENQTFTPPVLLANQDNAAVLKGVGEGDDVENFTFPDTSNTRYGSYCEAAIVLVLHQDAFIKFLDFVQLKKHKYRFSHMEENFYNGLHCKATLTELAVLGLYAQAVSYPYMARIHNEAQKKTNMLDLGPFHAEVYNHIQKLAAYPELLTDGPANCQTACLEGKEWRSPDFMSKMAQLSPTLPHLRDLFVAFAEGAAVTWKRFTSEFAPGGLIDEASQEEHDLAWMLPTNDMNEGALGAFRLTMRRQPQLSLLGYNSQAMKYFKEPEDFKFLHKLARENYGEDQKCQIEIMEHAQMRAKEKEKHRQKRANTQAEKVQKIEGTAIILGQDELEKLKGEALKTMVDVFKNFGAPGLDVLNSKSKVNEKREALKEAARLYHLGNWSLPVDDEDGGALSDDEIVDEMDENSDWESDRE</sequence>
<evidence type="ECO:0000313" key="2">
    <source>
        <dbReference type="EMBL" id="TFK29206.1"/>
    </source>
</evidence>
<organism evidence="2 3">
    <name type="scientific">Coprinopsis marcescibilis</name>
    <name type="common">Agaric fungus</name>
    <name type="synonym">Psathyrella marcescibilis</name>
    <dbReference type="NCBI Taxonomy" id="230819"/>
    <lineage>
        <taxon>Eukaryota</taxon>
        <taxon>Fungi</taxon>
        <taxon>Dikarya</taxon>
        <taxon>Basidiomycota</taxon>
        <taxon>Agaricomycotina</taxon>
        <taxon>Agaricomycetes</taxon>
        <taxon>Agaricomycetidae</taxon>
        <taxon>Agaricales</taxon>
        <taxon>Agaricineae</taxon>
        <taxon>Psathyrellaceae</taxon>
        <taxon>Coprinopsis</taxon>
    </lineage>
</organism>
<feature type="compositionally biased region" description="Acidic residues" evidence="1">
    <location>
        <begin position="582"/>
        <end position="610"/>
    </location>
</feature>
<accession>A0A5C3LB04</accession>
<evidence type="ECO:0000256" key="1">
    <source>
        <dbReference type="SAM" id="MobiDB-lite"/>
    </source>
</evidence>
<dbReference type="AlphaFoldDB" id="A0A5C3LB04"/>